<reference evidence="1 2" key="1">
    <citation type="submission" date="2020-06" db="EMBL/GenBank/DDBJ databases">
        <title>Altererythrobacter lutimaris sp. nov., a marine bacterium isolated from a tidal flat.</title>
        <authorList>
            <person name="Kim D."/>
            <person name="Yoo Y."/>
            <person name="Kim J.-J."/>
        </authorList>
    </citation>
    <scope>NUCLEOTIDE SEQUENCE [LARGE SCALE GENOMIC DNA]</scope>
    <source>
        <strain evidence="1 2">JGD-16</strain>
    </source>
</reference>
<protein>
    <recommendedName>
        <fullName evidence="3">Helix-turn-helix domain-containing protein</fullName>
    </recommendedName>
</protein>
<evidence type="ECO:0000313" key="2">
    <source>
        <dbReference type="Proteomes" id="UP000546031"/>
    </source>
</evidence>
<name>A0A850H6N6_9SPHN</name>
<dbReference type="AlphaFoldDB" id="A0A850H6N6"/>
<organism evidence="1 2">
    <name type="scientific">Altererythrobacter lutimaris</name>
    <dbReference type="NCBI Taxonomy" id="2743979"/>
    <lineage>
        <taxon>Bacteria</taxon>
        <taxon>Pseudomonadati</taxon>
        <taxon>Pseudomonadota</taxon>
        <taxon>Alphaproteobacteria</taxon>
        <taxon>Sphingomonadales</taxon>
        <taxon>Erythrobacteraceae</taxon>
        <taxon>Altererythrobacter</taxon>
    </lineage>
</organism>
<dbReference type="RefSeq" id="WP_176273138.1">
    <property type="nucleotide sequence ID" value="NZ_JABWTA010000001.1"/>
</dbReference>
<dbReference type="EMBL" id="JABWTA010000001">
    <property type="protein sequence ID" value="NVE94914.1"/>
    <property type="molecule type" value="Genomic_DNA"/>
</dbReference>
<keyword evidence="2" id="KW-1185">Reference proteome</keyword>
<dbReference type="Proteomes" id="UP000546031">
    <property type="component" value="Unassembled WGS sequence"/>
</dbReference>
<comment type="caution">
    <text evidence="1">The sequence shown here is derived from an EMBL/GenBank/DDBJ whole genome shotgun (WGS) entry which is preliminary data.</text>
</comment>
<evidence type="ECO:0000313" key="1">
    <source>
        <dbReference type="EMBL" id="NVE94914.1"/>
    </source>
</evidence>
<gene>
    <name evidence="1" type="ORF">HUO12_08400</name>
</gene>
<evidence type="ECO:0008006" key="3">
    <source>
        <dbReference type="Google" id="ProtNLM"/>
    </source>
</evidence>
<accession>A0A850H6N6</accession>
<sequence>MQPLPLRSARIPPFHAVPVRQRSDDWTPLRQAEFIGHLAETGCVREAARRVGMQRETAYRLRTRRGAESFAAAWDAAVARGRNRAAPLTASSSIARDRARPHRKVTLCELAWRVETGIWRVRLRAGRYSGVSRKADNSALLTLLARCSRGASRLANPPR</sequence>
<proteinExistence type="predicted"/>